<comment type="catalytic activity">
    <reaction evidence="7">
        <text>L-seryl-[pyruvate dehydrogenase E1 alpha subunit] + ATP = O-phospho-L-seryl-[pyruvate dehydrogenase E1 alpha subunit] + ADP + H(+)</text>
        <dbReference type="Rhea" id="RHEA:23052"/>
        <dbReference type="Rhea" id="RHEA-COMP:13689"/>
        <dbReference type="Rhea" id="RHEA-COMP:13690"/>
        <dbReference type="ChEBI" id="CHEBI:15378"/>
        <dbReference type="ChEBI" id="CHEBI:29999"/>
        <dbReference type="ChEBI" id="CHEBI:30616"/>
        <dbReference type="ChEBI" id="CHEBI:83421"/>
        <dbReference type="ChEBI" id="CHEBI:456216"/>
        <dbReference type="EC" id="2.7.11.2"/>
    </reaction>
</comment>
<dbReference type="InterPro" id="IPR036890">
    <property type="entry name" value="HATPase_C_sf"/>
</dbReference>
<keyword evidence="6 8" id="KW-0496">Mitochondrion</keyword>
<evidence type="ECO:0000256" key="2">
    <source>
        <dbReference type="ARBA" id="ARBA00022679"/>
    </source>
</evidence>
<evidence type="ECO:0000259" key="9">
    <source>
        <dbReference type="Pfam" id="PF10436"/>
    </source>
</evidence>
<accession>A0A7R9U5J7</accession>
<proteinExistence type="inferred from homology"/>
<evidence type="ECO:0000256" key="6">
    <source>
        <dbReference type="ARBA" id="ARBA00023128"/>
    </source>
</evidence>
<keyword evidence="2 8" id="KW-0808">Transferase</keyword>
<reference evidence="10" key="1">
    <citation type="submission" date="2021-01" db="EMBL/GenBank/DDBJ databases">
        <authorList>
            <person name="Corre E."/>
            <person name="Pelletier E."/>
            <person name="Niang G."/>
            <person name="Scheremetjew M."/>
            <person name="Finn R."/>
            <person name="Kale V."/>
            <person name="Holt S."/>
            <person name="Cochrane G."/>
            <person name="Meng A."/>
            <person name="Brown T."/>
            <person name="Cohen L."/>
        </authorList>
    </citation>
    <scope>NUCLEOTIDE SEQUENCE</scope>
    <source>
        <strain evidence="10">CCMP2078</strain>
    </source>
</reference>
<sequence>MEAVKLGKPPFVAAALRVRQLIASLAQKHLAQSAILPPPLLSEPRAHNAEVERVVNSFAVQKATAVSLTDLYRFGLEPTAAQCVRNAQFLHHELPIRFAQRVVDLKELPFGLSEHHLVQQSIGHFEDTVQKLASLKQPNVSEEEEDFACLIASVLLDHRQVPMALACALRELHKARRLSGDEQKLLDRRLDDFFMARISMRFLIEHYIASHACHEGFSGVIASACNPFEIVQQASEDVGILCRHQLGVCPEIEVIGDAWRTFRYVPSHLYFVACELLKNSVRAVVQNSEASKAGTLGAASAGGAGSDGAALPPVRAILVCGGETDQFESVSIKIEDQGGGVRRSEMDDMWSYTYTTASYNFDQDMSFPNATASLCQSGNMKSHMEDPIAGLGIGLPLSRLYARYFGGSLDLLSMEKYGMDAYLSLPHFGDDMEILPPPVAASPSQFGSCSKGRNYQAQ</sequence>
<dbReference type="Gene3D" id="1.20.140.20">
    <property type="entry name" value="Alpha-ketoacid/pyruvate dehydrogenase kinase, N-terminal domain"/>
    <property type="match status" value="1"/>
</dbReference>
<dbReference type="PANTHER" id="PTHR11947:SF3">
    <property type="entry name" value="[PYRUVATE DEHYDROGENASE (ACETYL-TRANSFERRING)] KINASE, MITOCHONDRIAL"/>
    <property type="match status" value="1"/>
</dbReference>
<dbReference type="AlphaFoldDB" id="A0A7R9U5J7"/>
<evidence type="ECO:0000256" key="7">
    <source>
        <dbReference type="ARBA" id="ARBA00048201"/>
    </source>
</evidence>
<name>A0A7R9U5J7_9STRA</name>
<dbReference type="InterPro" id="IPR018955">
    <property type="entry name" value="BCDHK/PDK_N"/>
</dbReference>
<gene>
    <name evidence="10" type="ORF">PPYR1160_LOCUS4924</name>
</gene>
<dbReference type="Gene3D" id="3.30.565.10">
    <property type="entry name" value="Histidine kinase-like ATPase, C-terminal domain"/>
    <property type="match status" value="1"/>
</dbReference>
<dbReference type="InterPro" id="IPR036784">
    <property type="entry name" value="AK/P_DHK_N_sf"/>
</dbReference>
<dbReference type="GO" id="GO:0010906">
    <property type="term" value="P:regulation of glucose metabolic process"/>
    <property type="evidence" value="ECO:0007669"/>
    <property type="project" value="TreeGrafter"/>
</dbReference>
<keyword evidence="3 8" id="KW-0547">Nucleotide-binding</keyword>
<dbReference type="EC" id="2.7.11.-" evidence="8"/>
<comment type="subcellular location">
    <subcellularLocation>
        <location evidence="8">Mitochondrion matrix</location>
    </subcellularLocation>
</comment>
<keyword evidence="4 8" id="KW-0418">Kinase</keyword>
<evidence type="ECO:0000256" key="1">
    <source>
        <dbReference type="ARBA" id="ARBA00006155"/>
    </source>
</evidence>
<feature type="domain" description="Branched-chain alpha-ketoacid dehydrogenase kinase/Pyruvate dehydrogenase kinase N-terminal" evidence="9">
    <location>
        <begin position="66"/>
        <end position="214"/>
    </location>
</feature>
<dbReference type="GO" id="GO:0004740">
    <property type="term" value="F:pyruvate dehydrogenase (acetyl-transferring) kinase activity"/>
    <property type="evidence" value="ECO:0007669"/>
    <property type="project" value="UniProtKB-EC"/>
</dbReference>
<dbReference type="EMBL" id="HBEA01006418">
    <property type="protein sequence ID" value="CAD8255432.1"/>
    <property type="molecule type" value="Transcribed_RNA"/>
</dbReference>
<evidence type="ECO:0000313" key="10">
    <source>
        <dbReference type="EMBL" id="CAD8255432.1"/>
    </source>
</evidence>
<evidence type="ECO:0000256" key="8">
    <source>
        <dbReference type="RuleBase" id="RU366032"/>
    </source>
</evidence>
<dbReference type="Pfam" id="PF10436">
    <property type="entry name" value="BCDHK_Adom3"/>
    <property type="match status" value="1"/>
</dbReference>
<organism evidence="10">
    <name type="scientific">Pinguiococcus pyrenoidosus</name>
    <dbReference type="NCBI Taxonomy" id="172671"/>
    <lineage>
        <taxon>Eukaryota</taxon>
        <taxon>Sar</taxon>
        <taxon>Stramenopiles</taxon>
        <taxon>Ochrophyta</taxon>
        <taxon>Pinguiophyceae</taxon>
        <taxon>Pinguiochrysidales</taxon>
        <taxon>Pinguiochrysidaceae</taxon>
        <taxon>Pinguiococcus</taxon>
    </lineage>
</organism>
<evidence type="ECO:0000256" key="3">
    <source>
        <dbReference type="ARBA" id="ARBA00022741"/>
    </source>
</evidence>
<dbReference type="SUPFAM" id="SSF55874">
    <property type="entry name" value="ATPase domain of HSP90 chaperone/DNA topoisomerase II/histidine kinase"/>
    <property type="match status" value="1"/>
</dbReference>
<keyword evidence="5 8" id="KW-0067">ATP-binding</keyword>
<evidence type="ECO:0000256" key="4">
    <source>
        <dbReference type="ARBA" id="ARBA00022777"/>
    </source>
</evidence>
<protein>
    <recommendedName>
        <fullName evidence="8">Protein-serine/threonine kinase</fullName>
        <ecNumber evidence="8">2.7.11.-</ecNumber>
    </recommendedName>
</protein>
<dbReference type="GO" id="GO:0005524">
    <property type="term" value="F:ATP binding"/>
    <property type="evidence" value="ECO:0007669"/>
    <property type="project" value="UniProtKB-UniRule"/>
</dbReference>
<dbReference type="SUPFAM" id="SSF69012">
    <property type="entry name" value="alpha-ketoacid dehydrogenase kinase, N-terminal domain"/>
    <property type="match status" value="1"/>
</dbReference>
<dbReference type="PANTHER" id="PTHR11947">
    <property type="entry name" value="PYRUVATE DEHYDROGENASE KINASE"/>
    <property type="match status" value="1"/>
</dbReference>
<comment type="similarity">
    <text evidence="1 8">Belongs to the PDK/BCKDK protein kinase family.</text>
</comment>
<dbReference type="GO" id="GO:0005759">
    <property type="term" value="C:mitochondrial matrix"/>
    <property type="evidence" value="ECO:0007669"/>
    <property type="project" value="UniProtKB-SubCell"/>
</dbReference>
<dbReference type="InterPro" id="IPR039028">
    <property type="entry name" value="BCKD/PDK"/>
</dbReference>
<evidence type="ECO:0000256" key="5">
    <source>
        <dbReference type="ARBA" id="ARBA00022840"/>
    </source>
</evidence>